<evidence type="ECO:0000256" key="4">
    <source>
        <dbReference type="ARBA" id="ARBA00022840"/>
    </source>
</evidence>
<organism evidence="8 9">
    <name type="scientific">Kibdelosporangium persicum</name>
    <dbReference type="NCBI Taxonomy" id="2698649"/>
    <lineage>
        <taxon>Bacteria</taxon>
        <taxon>Bacillati</taxon>
        <taxon>Actinomycetota</taxon>
        <taxon>Actinomycetes</taxon>
        <taxon>Pseudonocardiales</taxon>
        <taxon>Pseudonocardiaceae</taxon>
        <taxon>Kibdelosporangium</taxon>
    </lineage>
</organism>
<reference evidence="8 9" key="1">
    <citation type="submission" date="2020-01" db="EMBL/GenBank/DDBJ databases">
        <title>Kibdelosporangium persica a novel Actinomycetes from a hot desert in Iran.</title>
        <authorList>
            <person name="Safaei N."/>
            <person name="Zaburannyi N."/>
            <person name="Mueller R."/>
            <person name="Wink J."/>
        </authorList>
    </citation>
    <scope>NUCLEOTIDE SEQUENCE [LARGE SCALE GENOMIC DNA]</scope>
    <source>
        <strain evidence="8 9">4NS15</strain>
    </source>
</reference>
<evidence type="ECO:0000256" key="3">
    <source>
        <dbReference type="ARBA" id="ARBA00022777"/>
    </source>
</evidence>
<dbReference type="InterPro" id="IPR008271">
    <property type="entry name" value="Ser/Thr_kinase_AS"/>
</dbReference>
<evidence type="ECO:0000313" key="9">
    <source>
        <dbReference type="Proteomes" id="UP000763557"/>
    </source>
</evidence>
<keyword evidence="6" id="KW-0472">Membrane</keyword>
<dbReference type="Pfam" id="PF00069">
    <property type="entry name" value="Pkinase"/>
    <property type="match status" value="1"/>
</dbReference>
<evidence type="ECO:0000256" key="6">
    <source>
        <dbReference type="SAM" id="Phobius"/>
    </source>
</evidence>
<dbReference type="PROSITE" id="PS00107">
    <property type="entry name" value="PROTEIN_KINASE_ATP"/>
    <property type="match status" value="1"/>
</dbReference>
<dbReference type="PANTHER" id="PTHR43289">
    <property type="entry name" value="MITOGEN-ACTIVATED PROTEIN KINASE KINASE KINASE 20-RELATED"/>
    <property type="match status" value="1"/>
</dbReference>
<dbReference type="SUPFAM" id="SSF56112">
    <property type="entry name" value="Protein kinase-like (PK-like)"/>
    <property type="match status" value="1"/>
</dbReference>
<proteinExistence type="predicted"/>
<dbReference type="SMART" id="SM00220">
    <property type="entry name" value="S_TKc"/>
    <property type="match status" value="1"/>
</dbReference>
<accession>A0ABX2F143</accession>
<keyword evidence="9" id="KW-1185">Reference proteome</keyword>
<evidence type="ECO:0000256" key="2">
    <source>
        <dbReference type="ARBA" id="ARBA00022741"/>
    </source>
</evidence>
<dbReference type="GO" id="GO:0016301">
    <property type="term" value="F:kinase activity"/>
    <property type="evidence" value="ECO:0007669"/>
    <property type="project" value="UniProtKB-KW"/>
</dbReference>
<keyword evidence="2 5" id="KW-0547">Nucleotide-binding</keyword>
<dbReference type="RefSeq" id="WP_173128041.1">
    <property type="nucleotide sequence ID" value="NZ_CBCSGW010000100.1"/>
</dbReference>
<dbReference type="PANTHER" id="PTHR43289:SF34">
    <property type="entry name" value="SERINE_THREONINE-PROTEIN KINASE YBDM-RELATED"/>
    <property type="match status" value="1"/>
</dbReference>
<feature type="binding site" evidence="5">
    <location>
        <position position="43"/>
    </location>
    <ligand>
        <name>ATP</name>
        <dbReference type="ChEBI" id="CHEBI:30616"/>
    </ligand>
</feature>
<dbReference type="InterPro" id="IPR011009">
    <property type="entry name" value="Kinase-like_dom_sf"/>
</dbReference>
<dbReference type="Proteomes" id="UP000763557">
    <property type="component" value="Unassembled WGS sequence"/>
</dbReference>
<feature type="domain" description="Protein kinase" evidence="7">
    <location>
        <begin position="15"/>
        <end position="275"/>
    </location>
</feature>
<feature type="transmembrane region" description="Helical" evidence="6">
    <location>
        <begin position="300"/>
        <end position="323"/>
    </location>
</feature>
<gene>
    <name evidence="8" type="ORF">GC106_21480</name>
</gene>
<keyword evidence="4 5" id="KW-0067">ATP-binding</keyword>
<protein>
    <submittedName>
        <fullName evidence="8">Serine/threonine-protein kinase AfsK</fullName>
    </submittedName>
</protein>
<dbReference type="InterPro" id="IPR000719">
    <property type="entry name" value="Prot_kinase_dom"/>
</dbReference>
<name>A0ABX2F143_9PSEU</name>
<dbReference type="Gene3D" id="1.10.510.10">
    <property type="entry name" value="Transferase(Phosphotransferase) domain 1"/>
    <property type="match status" value="1"/>
</dbReference>
<dbReference type="InterPro" id="IPR017441">
    <property type="entry name" value="Protein_kinase_ATP_BS"/>
</dbReference>
<sequence length="592" mass="62203">MGTDEHGDSRQIGRYRLLAQLGSGGMGRVYLGRAPDGQLVAIKRMHARFADDPEFRARFRREVEMSMRVPGAYTAAVLDADPDAAIPWSASVFIAGPSLRTALELSGPLPEQAVGRLAVGLAAALAEIHHAGLAHRDLKPGNVILAEDGPRVIDFGIARATDGTTELTHAGDVLGSPAFMSPEQAEGRQAGQDSDIFSWAALVVTAATGRSPCPGNSAAQILYNVVHHEPDLRMLPPGLRRVVEMCLAKDPALRPTAHQVLRELPSADPDPQPWPPPVHAAIAQRKAMAREALSAGRPRYGWKIGIAVGAVALLAVGAIAVGMSGGTASPAPLPATTSSGSPPPNQLTKQIVLDVDPCALLDGAPAPGGGVLRPEKVNGFDVCDYRTAGYEVSLFLGRLNTGTRTSIVVEGLQGFTEPPHSSNRCTAYVLLQDTPGLTVAVRVESDPSCDGGKAVLGEAVRRIKAGHGRWTQPESLGPLDPCAAADTAVADRLVGGTAKVRQTGLHHCTWQASAALLLMFRHGAEPSGTPVQANGITLHQRQISSSECALEWAHRPLTPPFSEVVHIQYAGSDADPCAKARDFAAAVIVKLP</sequence>
<evidence type="ECO:0000313" key="8">
    <source>
        <dbReference type="EMBL" id="NRN64942.1"/>
    </source>
</evidence>
<keyword evidence="1" id="KW-0808">Transferase</keyword>
<dbReference type="Gene3D" id="3.30.200.20">
    <property type="entry name" value="Phosphorylase Kinase, domain 1"/>
    <property type="match status" value="1"/>
</dbReference>
<evidence type="ECO:0000259" key="7">
    <source>
        <dbReference type="PROSITE" id="PS50011"/>
    </source>
</evidence>
<dbReference type="PROSITE" id="PS50011">
    <property type="entry name" value="PROTEIN_KINASE_DOM"/>
    <property type="match status" value="1"/>
</dbReference>
<comment type="caution">
    <text evidence="8">The sequence shown here is derived from an EMBL/GenBank/DDBJ whole genome shotgun (WGS) entry which is preliminary data.</text>
</comment>
<evidence type="ECO:0000256" key="5">
    <source>
        <dbReference type="PROSITE-ProRule" id="PRU10141"/>
    </source>
</evidence>
<dbReference type="PROSITE" id="PS00108">
    <property type="entry name" value="PROTEIN_KINASE_ST"/>
    <property type="match status" value="1"/>
</dbReference>
<dbReference type="CDD" id="cd14014">
    <property type="entry name" value="STKc_PknB_like"/>
    <property type="match status" value="1"/>
</dbReference>
<keyword evidence="3 8" id="KW-0418">Kinase</keyword>
<dbReference type="EMBL" id="JAAATY010000005">
    <property type="protein sequence ID" value="NRN64942.1"/>
    <property type="molecule type" value="Genomic_DNA"/>
</dbReference>
<keyword evidence="6" id="KW-1133">Transmembrane helix</keyword>
<keyword evidence="6" id="KW-0812">Transmembrane</keyword>
<evidence type="ECO:0000256" key="1">
    <source>
        <dbReference type="ARBA" id="ARBA00022679"/>
    </source>
</evidence>